<feature type="domain" description="Glycosyltransferase subfamily 4-like N-terminal" evidence="1">
    <location>
        <begin position="14"/>
        <end position="173"/>
    </location>
</feature>
<dbReference type="CDD" id="cd03801">
    <property type="entry name" value="GT4_PimA-like"/>
    <property type="match status" value="1"/>
</dbReference>
<evidence type="ECO:0000313" key="2">
    <source>
        <dbReference type="EMBL" id="CAB4937608.1"/>
    </source>
</evidence>
<dbReference type="EMBL" id="CAFBND010000025">
    <property type="protein sequence ID" value="CAB4937608.1"/>
    <property type="molecule type" value="Genomic_DNA"/>
</dbReference>
<dbReference type="Pfam" id="PF13692">
    <property type="entry name" value="Glyco_trans_1_4"/>
    <property type="match status" value="1"/>
</dbReference>
<dbReference type="AlphaFoldDB" id="A0A6J7J2N2"/>
<name>A0A6J7J2N2_9ZZZZ</name>
<sequence length="393" mass="42273">MKIGIVCPYDWSAPGGVQVHVRDLAVALERLGHQVSVLAPCDDEADLQHFVVSSGRPVSVSYNGSKAKVTFGPVSTRRVRRWLREGDFDVLHVHEPASPSVSILSCWSARGPIVATWHSSMERSRALAAMYSIVQTALEKVSARIAVSEAARQTLVEHMGGDAVLIPNGVDCSAFGGVEPLPGWPGEGGALFFIGRIDESRKGLSVLLEALPTIAKAHPGVRLLVAGPGDIEEFRSSLPADIVARVDFLGLVSEEVKRRAFVSADIYVAPNTGGESFGIVLLEAMASGTPVLASDIEAFRSVLDGGRVGALFSNEDPQDLARAAIALLDDTSERARLSRDGVSRAREFDWEIVARHVLEVYEAVTVSGEKVSEDFRGQLVGRLSRGDRDDRND</sequence>
<dbReference type="Pfam" id="PF13439">
    <property type="entry name" value="Glyco_transf_4"/>
    <property type="match status" value="1"/>
</dbReference>
<dbReference type="InterPro" id="IPR028098">
    <property type="entry name" value="Glyco_trans_4-like_N"/>
</dbReference>
<dbReference type="PANTHER" id="PTHR45947:SF3">
    <property type="entry name" value="SULFOQUINOVOSYL TRANSFERASE SQD2"/>
    <property type="match status" value="1"/>
</dbReference>
<organism evidence="2">
    <name type="scientific">freshwater metagenome</name>
    <dbReference type="NCBI Taxonomy" id="449393"/>
    <lineage>
        <taxon>unclassified sequences</taxon>
        <taxon>metagenomes</taxon>
        <taxon>ecological metagenomes</taxon>
    </lineage>
</organism>
<evidence type="ECO:0000259" key="1">
    <source>
        <dbReference type="Pfam" id="PF13439"/>
    </source>
</evidence>
<reference evidence="2" key="1">
    <citation type="submission" date="2020-05" db="EMBL/GenBank/DDBJ databases">
        <authorList>
            <person name="Chiriac C."/>
            <person name="Salcher M."/>
            <person name="Ghai R."/>
            <person name="Kavagutti S V."/>
        </authorList>
    </citation>
    <scope>NUCLEOTIDE SEQUENCE</scope>
</reference>
<proteinExistence type="predicted"/>
<accession>A0A6J7J2N2</accession>
<gene>
    <name evidence="2" type="ORF">UFOPK3752_00840</name>
</gene>
<protein>
    <submittedName>
        <fullName evidence="2">Unannotated protein</fullName>
    </submittedName>
</protein>
<dbReference type="SUPFAM" id="SSF53756">
    <property type="entry name" value="UDP-Glycosyltransferase/glycogen phosphorylase"/>
    <property type="match status" value="1"/>
</dbReference>
<dbReference type="GO" id="GO:0016757">
    <property type="term" value="F:glycosyltransferase activity"/>
    <property type="evidence" value="ECO:0007669"/>
    <property type="project" value="TreeGrafter"/>
</dbReference>
<dbReference type="Gene3D" id="3.40.50.2000">
    <property type="entry name" value="Glycogen Phosphorylase B"/>
    <property type="match status" value="2"/>
</dbReference>
<dbReference type="InterPro" id="IPR050194">
    <property type="entry name" value="Glycosyltransferase_grp1"/>
</dbReference>
<dbReference type="PANTHER" id="PTHR45947">
    <property type="entry name" value="SULFOQUINOVOSYL TRANSFERASE SQD2"/>
    <property type="match status" value="1"/>
</dbReference>